<comment type="caution">
    <text evidence="2">The sequence shown here is derived from an EMBL/GenBank/DDBJ whole genome shotgun (WGS) entry which is preliminary data.</text>
</comment>
<dbReference type="STRING" id="989370.AOQ71_16020"/>
<name>A0A0R3DSD1_9BRAD</name>
<sequence length="68" mass="7697">MSALEAGTVRLLHSLAEWCLVLLRTAPVNRRSKPIGYREAELRAKELQTIAFFMIVSYFALLAEAVFN</sequence>
<gene>
    <name evidence="2" type="ORF">AOQ71_16020</name>
</gene>
<evidence type="ECO:0000313" key="3">
    <source>
        <dbReference type="Proteomes" id="UP000051936"/>
    </source>
</evidence>
<proteinExistence type="predicted"/>
<dbReference type="AlphaFoldDB" id="A0A0R3DSD1"/>
<dbReference type="OrthoDB" id="9890754at2"/>
<evidence type="ECO:0000313" key="2">
    <source>
        <dbReference type="EMBL" id="KRQ12651.1"/>
    </source>
</evidence>
<accession>A0A0R3DSD1</accession>
<organism evidence="2 3">
    <name type="scientific">Bradyrhizobium manausense</name>
    <dbReference type="NCBI Taxonomy" id="989370"/>
    <lineage>
        <taxon>Bacteria</taxon>
        <taxon>Pseudomonadati</taxon>
        <taxon>Pseudomonadota</taxon>
        <taxon>Alphaproteobacteria</taxon>
        <taxon>Hyphomicrobiales</taxon>
        <taxon>Nitrobacteraceae</taxon>
        <taxon>Bradyrhizobium</taxon>
    </lineage>
</organism>
<keyword evidence="1" id="KW-0812">Transmembrane</keyword>
<dbReference type="Proteomes" id="UP000051936">
    <property type="component" value="Unassembled WGS sequence"/>
</dbReference>
<feature type="transmembrane region" description="Helical" evidence="1">
    <location>
        <begin position="47"/>
        <end position="67"/>
    </location>
</feature>
<protein>
    <submittedName>
        <fullName evidence="2">Uncharacterized protein</fullName>
    </submittedName>
</protein>
<dbReference type="EMBL" id="LJYG01000062">
    <property type="protein sequence ID" value="KRQ12651.1"/>
    <property type="molecule type" value="Genomic_DNA"/>
</dbReference>
<keyword evidence="1" id="KW-0472">Membrane</keyword>
<keyword evidence="3" id="KW-1185">Reference proteome</keyword>
<evidence type="ECO:0000256" key="1">
    <source>
        <dbReference type="SAM" id="Phobius"/>
    </source>
</evidence>
<reference evidence="2 3" key="1">
    <citation type="submission" date="2015-09" db="EMBL/GenBank/DDBJ databases">
        <title>Draft Genome Sequence of Bradyrhizobium manausense Strain BR 3351T, a Novel Symbiotic Nitrogen-Fixing Alphaproteobacterium Isolated from Brazilian Amazon Rain Forest.</title>
        <authorList>
            <person name="De Araujo J.L."/>
            <person name="Zilli J.E."/>
        </authorList>
    </citation>
    <scope>NUCLEOTIDE SEQUENCE [LARGE SCALE GENOMIC DNA]</scope>
    <source>
        <strain evidence="2 3">BR3351</strain>
    </source>
</reference>
<keyword evidence="1" id="KW-1133">Transmembrane helix</keyword>
<dbReference type="RefSeq" id="WP_057747644.1">
    <property type="nucleotide sequence ID" value="NZ_LJYG01000062.1"/>
</dbReference>